<dbReference type="OrthoDB" id="5118743at2759"/>
<accession>A0A9N9YJW7</accession>
<dbReference type="Proteomes" id="UP000696573">
    <property type="component" value="Unassembled WGS sequence"/>
</dbReference>
<organism evidence="2 3">
    <name type="scientific">Clonostachys rhizophaga</name>
    <dbReference type="NCBI Taxonomy" id="160324"/>
    <lineage>
        <taxon>Eukaryota</taxon>
        <taxon>Fungi</taxon>
        <taxon>Dikarya</taxon>
        <taxon>Ascomycota</taxon>
        <taxon>Pezizomycotina</taxon>
        <taxon>Sordariomycetes</taxon>
        <taxon>Hypocreomycetidae</taxon>
        <taxon>Hypocreales</taxon>
        <taxon>Bionectriaceae</taxon>
        <taxon>Clonostachys</taxon>
    </lineage>
</organism>
<gene>
    <name evidence="2" type="ORF">CRHIZ90672A_00000364</name>
</gene>
<protein>
    <submittedName>
        <fullName evidence="2">Uncharacterized protein</fullName>
    </submittedName>
</protein>
<comment type="caution">
    <text evidence="2">The sequence shown here is derived from an EMBL/GenBank/DDBJ whole genome shotgun (WGS) entry which is preliminary data.</text>
</comment>
<evidence type="ECO:0000256" key="1">
    <source>
        <dbReference type="SAM" id="MobiDB-lite"/>
    </source>
</evidence>
<name>A0A9N9YJW7_9HYPO</name>
<dbReference type="EMBL" id="CABFNQ020000694">
    <property type="protein sequence ID" value="CAH0023950.1"/>
    <property type="molecule type" value="Genomic_DNA"/>
</dbReference>
<dbReference type="AlphaFoldDB" id="A0A9N9YJW7"/>
<evidence type="ECO:0000313" key="2">
    <source>
        <dbReference type="EMBL" id="CAH0023950.1"/>
    </source>
</evidence>
<reference evidence="2" key="1">
    <citation type="submission" date="2021-10" db="EMBL/GenBank/DDBJ databases">
        <authorList>
            <person name="Piombo E."/>
        </authorList>
    </citation>
    <scope>NUCLEOTIDE SEQUENCE</scope>
</reference>
<feature type="region of interest" description="Disordered" evidence="1">
    <location>
        <begin position="52"/>
        <end position="91"/>
    </location>
</feature>
<proteinExistence type="predicted"/>
<keyword evidence="3" id="KW-1185">Reference proteome</keyword>
<sequence length="422" mass="47558">MAKARVIRVTNPDGSCSLVANRKLLPGSVLPWPTISLHWQRIMACRSGCVKSKTEDENGRPWPPVRYLRDRDTTRSSVAPENGAELSPSVGGSGTISRFPLSDLPTEIQLEIFRLAISASESHTLDGVFYWGESEMEQAASQPSLVFWECRTWRDIPYFQLCRASREEAIMAYGNPATELIPFNSRVDRVRLHAVEQFGWQGSCRALEHKHRLSSVPSSTDQVWVYPRTARTSSGRNDPRPEPCILPTSCGRCPPRSMTGRQGRPSFLTHLAQLDVKISPVYAPGLRREIFWRFVAHTCPELEALRLLTASTDRCDQDPNFVAEQEDDLGEDWWQLEDLIPLRSLLRSMRDPGGGDDAVDIFSSVRTFELCLMDSICRRDMTHWAEMQEGAIGGKVTSRSEYFDGPCMSPVILREVGNNDLQ</sequence>
<evidence type="ECO:0000313" key="3">
    <source>
        <dbReference type="Proteomes" id="UP000696573"/>
    </source>
</evidence>